<evidence type="ECO:0000313" key="3">
    <source>
        <dbReference type="Proteomes" id="UP000319210"/>
    </source>
</evidence>
<accession>A0A4Y3R1K8</accession>
<dbReference type="AlphaFoldDB" id="A0A4Y3R1K8"/>
<comment type="caution">
    <text evidence="2">The sequence shown here is derived from an EMBL/GenBank/DDBJ whole genome shotgun (WGS) entry which is preliminary data.</text>
</comment>
<sequence length="78" mass="8192">MGPAWTLRNPGVTAPLIGARPSAQLEDNLGALEVDFTASQPARLDRVGAVDLGYPHAALAGEHMRNTTAGGLTIETRR</sequence>
<name>A0A4Y3R1K8_STRCI</name>
<dbReference type="InterPro" id="IPR023210">
    <property type="entry name" value="NADP_OxRdtase_dom"/>
</dbReference>
<gene>
    <name evidence="2" type="ORF">SCA03_24610</name>
</gene>
<dbReference type="Pfam" id="PF00248">
    <property type="entry name" value="Aldo_ket_red"/>
    <property type="match status" value="1"/>
</dbReference>
<evidence type="ECO:0000313" key="2">
    <source>
        <dbReference type="EMBL" id="GEB49910.1"/>
    </source>
</evidence>
<dbReference type="SUPFAM" id="SSF51430">
    <property type="entry name" value="NAD(P)-linked oxidoreductase"/>
    <property type="match status" value="1"/>
</dbReference>
<dbReference type="InterPro" id="IPR036812">
    <property type="entry name" value="NAD(P)_OxRdtase_dom_sf"/>
</dbReference>
<proteinExistence type="predicted"/>
<protein>
    <recommendedName>
        <fullName evidence="1">NADP-dependent oxidoreductase domain-containing protein</fullName>
    </recommendedName>
</protein>
<dbReference type="EMBL" id="BJMM01000009">
    <property type="protein sequence ID" value="GEB49910.1"/>
    <property type="molecule type" value="Genomic_DNA"/>
</dbReference>
<reference evidence="2 3" key="1">
    <citation type="submission" date="2019-06" db="EMBL/GenBank/DDBJ databases">
        <title>Whole genome shotgun sequence of Streptomyces cacaoi subsp. cacaoi NBRC 12748.</title>
        <authorList>
            <person name="Hosoyama A."/>
            <person name="Uohara A."/>
            <person name="Ohji S."/>
            <person name="Ichikawa N."/>
        </authorList>
    </citation>
    <scope>NUCLEOTIDE SEQUENCE [LARGE SCALE GENOMIC DNA]</scope>
    <source>
        <strain evidence="2 3">NBRC 12748</strain>
    </source>
</reference>
<dbReference type="Gene3D" id="3.20.20.100">
    <property type="entry name" value="NADP-dependent oxidoreductase domain"/>
    <property type="match status" value="1"/>
</dbReference>
<evidence type="ECO:0000259" key="1">
    <source>
        <dbReference type="Pfam" id="PF00248"/>
    </source>
</evidence>
<dbReference type="Proteomes" id="UP000319210">
    <property type="component" value="Unassembled WGS sequence"/>
</dbReference>
<organism evidence="2 3">
    <name type="scientific">Streptomyces cacaoi</name>
    <dbReference type="NCBI Taxonomy" id="1898"/>
    <lineage>
        <taxon>Bacteria</taxon>
        <taxon>Bacillati</taxon>
        <taxon>Actinomycetota</taxon>
        <taxon>Actinomycetes</taxon>
        <taxon>Kitasatosporales</taxon>
        <taxon>Streptomycetaceae</taxon>
        <taxon>Streptomyces</taxon>
    </lineage>
</organism>
<feature type="domain" description="NADP-dependent oxidoreductase" evidence="1">
    <location>
        <begin position="4"/>
        <end position="47"/>
    </location>
</feature>
<keyword evidence="3" id="KW-1185">Reference proteome</keyword>